<keyword evidence="3" id="KW-0346">Stress response</keyword>
<keyword evidence="3" id="KW-0963">Cytoplasm</keyword>
<evidence type="ECO:0000256" key="2">
    <source>
        <dbReference type="ARBA" id="ARBA00023186"/>
    </source>
</evidence>
<protein>
    <recommendedName>
        <fullName evidence="3">Protein GrpE</fullName>
    </recommendedName>
    <alternativeName>
        <fullName evidence="3">HSP-70 cofactor</fullName>
    </alternativeName>
</protein>
<dbReference type="CDD" id="cd00446">
    <property type="entry name" value="GrpE"/>
    <property type="match status" value="1"/>
</dbReference>
<dbReference type="SUPFAM" id="SSF51064">
    <property type="entry name" value="Head domain of nucleotide exchange factor GrpE"/>
    <property type="match status" value="1"/>
</dbReference>
<dbReference type="GO" id="GO:0006457">
    <property type="term" value="P:protein folding"/>
    <property type="evidence" value="ECO:0007669"/>
    <property type="project" value="InterPro"/>
</dbReference>
<evidence type="ECO:0000256" key="5">
    <source>
        <dbReference type="SAM" id="Coils"/>
    </source>
</evidence>
<evidence type="ECO:0000313" key="6">
    <source>
        <dbReference type="EMBL" id="OGG15024.1"/>
    </source>
</evidence>
<evidence type="ECO:0000256" key="4">
    <source>
        <dbReference type="RuleBase" id="RU004478"/>
    </source>
</evidence>
<dbReference type="AlphaFoldDB" id="A0A1F5ZRR0"/>
<dbReference type="InterPro" id="IPR009012">
    <property type="entry name" value="GrpE_head"/>
</dbReference>
<comment type="subunit">
    <text evidence="3">Homodimer.</text>
</comment>
<dbReference type="HAMAP" id="MF_01151">
    <property type="entry name" value="GrpE"/>
    <property type="match status" value="1"/>
</dbReference>
<comment type="caution">
    <text evidence="6">The sequence shown here is derived from an EMBL/GenBank/DDBJ whole genome shotgun (WGS) entry which is preliminary data.</text>
</comment>
<dbReference type="InterPro" id="IPR013805">
    <property type="entry name" value="GrpE_CC"/>
</dbReference>
<accession>A0A1F5ZRR0</accession>
<dbReference type="GO" id="GO:0005737">
    <property type="term" value="C:cytoplasm"/>
    <property type="evidence" value="ECO:0007669"/>
    <property type="project" value="UniProtKB-SubCell"/>
</dbReference>
<dbReference type="GO" id="GO:0051087">
    <property type="term" value="F:protein-folding chaperone binding"/>
    <property type="evidence" value="ECO:0007669"/>
    <property type="project" value="InterPro"/>
</dbReference>
<dbReference type="GO" id="GO:0000774">
    <property type="term" value="F:adenyl-nucleotide exchange factor activity"/>
    <property type="evidence" value="ECO:0007669"/>
    <property type="project" value="InterPro"/>
</dbReference>
<organism evidence="6 7">
    <name type="scientific">Candidatus Gottesmanbacteria bacterium RIFCSPHIGHO2_01_FULL_39_10</name>
    <dbReference type="NCBI Taxonomy" id="1798375"/>
    <lineage>
        <taxon>Bacteria</taxon>
        <taxon>Candidatus Gottesmaniibacteriota</taxon>
    </lineage>
</organism>
<dbReference type="GO" id="GO:0042803">
    <property type="term" value="F:protein homodimerization activity"/>
    <property type="evidence" value="ECO:0007669"/>
    <property type="project" value="InterPro"/>
</dbReference>
<dbReference type="EMBL" id="MFJE01000006">
    <property type="protein sequence ID" value="OGG15024.1"/>
    <property type="molecule type" value="Genomic_DNA"/>
</dbReference>
<feature type="coiled-coil region" evidence="5">
    <location>
        <begin position="4"/>
        <end position="38"/>
    </location>
</feature>
<proteinExistence type="inferred from homology"/>
<reference evidence="6 7" key="1">
    <citation type="journal article" date="2016" name="Nat. Commun.">
        <title>Thousands of microbial genomes shed light on interconnected biogeochemical processes in an aquifer system.</title>
        <authorList>
            <person name="Anantharaman K."/>
            <person name="Brown C.T."/>
            <person name="Hug L.A."/>
            <person name="Sharon I."/>
            <person name="Castelle C.J."/>
            <person name="Probst A.J."/>
            <person name="Thomas B.C."/>
            <person name="Singh A."/>
            <person name="Wilkins M.J."/>
            <person name="Karaoz U."/>
            <person name="Brodie E.L."/>
            <person name="Williams K.H."/>
            <person name="Hubbard S.S."/>
            <person name="Banfield J.F."/>
        </authorList>
    </citation>
    <scope>NUCLEOTIDE SEQUENCE [LARGE SCALE GENOMIC DNA]</scope>
</reference>
<dbReference type="PANTHER" id="PTHR21237:SF23">
    <property type="entry name" value="GRPE PROTEIN HOMOLOG, MITOCHONDRIAL"/>
    <property type="match status" value="1"/>
</dbReference>
<comment type="similarity">
    <text evidence="1 3 4">Belongs to the GrpE family.</text>
</comment>
<comment type="function">
    <text evidence="3">Participates actively in the response to hyperosmotic and heat shock by preventing the aggregation of stress-denatured proteins, in association with DnaK and GrpE. It is the nucleotide exchange factor for DnaK and may function as a thermosensor. Unfolded proteins bind initially to DnaJ; upon interaction with the DnaJ-bound protein, DnaK hydrolyzes its bound ATP, resulting in the formation of a stable complex. GrpE releases ADP from DnaK; ATP binding to DnaK triggers the release of the substrate protein, thus completing the reaction cycle. Several rounds of ATP-dependent interactions between DnaJ, DnaK and GrpE are required for fully efficient folding.</text>
</comment>
<sequence>MLKKTDTNKEIADLKNQIEDLTNKWKRALADYQNLEKRTVARITDSAKYSAENIIIKLLPVLDTLEQAEKHIKDQGLALAISSFKDVLKSEGVEKVEVLGKKFEPREMEAIEVQASDKEDEVIEELRPGYRLGEKVIRVAQVKVSKKIKYKEE</sequence>
<evidence type="ECO:0000256" key="1">
    <source>
        <dbReference type="ARBA" id="ARBA00009054"/>
    </source>
</evidence>
<evidence type="ECO:0000256" key="3">
    <source>
        <dbReference type="HAMAP-Rule" id="MF_01151"/>
    </source>
</evidence>
<dbReference type="SUPFAM" id="SSF58014">
    <property type="entry name" value="Coiled-coil domain of nucleotide exchange factor GrpE"/>
    <property type="match status" value="1"/>
</dbReference>
<dbReference type="GO" id="GO:0051082">
    <property type="term" value="F:unfolded protein binding"/>
    <property type="evidence" value="ECO:0007669"/>
    <property type="project" value="TreeGrafter"/>
</dbReference>
<dbReference type="Pfam" id="PF01025">
    <property type="entry name" value="GrpE"/>
    <property type="match status" value="1"/>
</dbReference>
<dbReference type="Proteomes" id="UP000177383">
    <property type="component" value="Unassembled WGS sequence"/>
</dbReference>
<dbReference type="InterPro" id="IPR000740">
    <property type="entry name" value="GrpE"/>
</dbReference>
<keyword evidence="5" id="KW-0175">Coiled coil</keyword>
<comment type="subcellular location">
    <subcellularLocation>
        <location evidence="3">Cytoplasm</location>
    </subcellularLocation>
</comment>
<evidence type="ECO:0000313" key="7">
    <source>
        <dbReference type="Proteomes" id="UP000177383"/>
    </source>
</evidence>
<dbReference type="Gene3D" id="3.90.20.20">
    <property type="match status" value="1"/>
</dbReference>
<gene>
    <name evidence="3" type="primary">grpE</name>
    <name evidence="6" type="ORF">A2773_02060</name>
</gene>
<dbReference type="STRING" id="1798375.A2773_02060"/>
<dbReference type="PANTHER" id="PTHR21237">
    <property type="entry name" value="GRPE PROTEIN"/>
    <property type="match status" value="1"/>
</dbReference>
<dbReference type="PRINTS" id="PR00773">
    <property type="entry name" value="GRPEPROTEIN"/>
</dbReference>
<name>A0A1F5ZRR0_9BACT</name>
<keyword evidence="2 3" id="KW-0143">Chaperone</keyword>